<dbReference type="EMBL" id="CP011125">
    <property type="protein sequence ID" value="AKF02980.1"/>
    <property type="molecule type" value="Genomic_DNA"/>
</dbReference>
<evidence type="ECO:0000313" key="3">
    <source>
        <dbReference type="Proteomes" id="UP000034883"/>
    </source>
</evidence>
<accession>A0A0F6VYP6</accession>
<name>A0A0F6VYP6_9BACT</name>
<dbReference type="RefSeq" id="WP_053230462.1">
    <property type="nucleotide sequence ID" value="NZ_CP011125.1"/>
</dbReference>
<proteinExistence type="predicted"/>
<evidence type="ECO:0000256" key="1">
    <source>
        <dbReference type="SAM" id="MobiDB-lite"/>
    </source>
</evidence>
<sequence>MALLLAAALPGCAASNGGTSRDASRGDAGANDDVDAGATEEVDAARTVRCGDLFCDRPTETCETCPLDCNECPTCDMAPTCTGALAVPTSTEPLAVCDNTLEGTQRTNYACGEDLGVAPNETTCADPQLRIRIREISIERGFFDVERNLFCVISAEDGAHSELLLTTPRPVAGNRNTTTLNLRPGEGTLWGQGDLFRSISNLTITYACFLTSDTESAQGILDAIADRAAEASEHAGEYGYVFGAVAVLGTIIGSSLGAVSDDQILDVQQTIDAGALLEMTNGRTWEIRQQIGNLSLSGASDLRLVVESWGCAEPRAIFE</sequence>
<dbReference type="Proteomes" id="UP000034883">
    <property type="component" value="Chromosome"/>
</dbReference>
<dbReference type="OrthoDB" id="9897097at2"/>
<keyword evidence="3" id="KW-1185">Reference proteome</keyword>
<dbReference type="AlphaFoldDB" id="A0A0F6VYP6"/>
<reference evidence="2 3" key="1">
    <citation type="submission" date="2015-03" db="EMBL/GenBank/DDBJ databases">
        <title>Genome assembly of Sandaracinus amylolyticus DSM 53668.</title>
        <authorList>
            <person name="Sharma G."/>
            <person name="Subramanian S."/>
        </authorList>
    </citation>
    <scope>NUCLEOTIDE SEQUENCE [LARGE SCALE GENOMIC DNA]</scope>
    <source>
        <strain evidence="2 3">DSM 53668</strain>
    </source>
</reference>
<feature type="region of interest" description="Disordered" evidence="1">
    <location>
        <begin position="16"/>
        <end position="35"/>
    </location>
</feature>
<evidence type="ECO:0000313" key="2">
    <source>
        <dbReference type="EMBL" id="AKF02980.1"/>
    </source>
</evidence>
<organism evidence="2 3">
    <name type="scientific">Sandaracinus amylolyticus</name>
    <dbReference type="NCBI Taxonomy" id="927083"/>
    <lineage>
        <taxon>Bacteria</taxon>
        <taxon>Pseudomonadati</taxon>
        <taxon>Myxococcota</taxon>
        <taxon>Polyangia</taxon>
        <taxon>Polyangiales</taxon>
        <taxon>Sandaracinaceae</taxon>
        <taxon>Sandaracinus</taxon>
    </lineage>
</organism>
<dbReference type="KEGG" id="samy:DB32_000128"/>
<protein>
    <submittedName>
        <fullName evidence="2">Uncharacterized protein</fullName>
    </submittedName>
</protein>
<gene>
    <name evidence="2" type="ORF">DB32_000128</name>
</gene>